<accession>A0A813P065</accession>
<protein>
    <submittedName>
        <fullName evidence="2">Uncharacterized protein</fullName>
    </submittedName>
</protein>
<keyword evidence="3" id="KW-1185">Reference proteome</keyword>
<sequence length="180" mass="21298">MSEVIERSVIKENINKIYTQQRILDITKLNIENISAIVQLSIEEHLSDHQEKNLSCQVNSIKSMDNELSHLETNSSIDQQIEIRQNQQQDALLKNHIDKQDNQFIKDSSENKQEKSSLSMIEKKILKKKRRRSQKSILTSKRRTQKQSKSMKNNEIQWWINKYSIEPISIYLHRVNKPTN</sequence>
<dbReference type="Proteomes" id="UP000663870">
    <property type="component" value="Unassembled WGS sequence"/>
</dbReference>
<evidence type="ECO:0000313" key="3">
    <source>
        <dbReference type="Proteomes" id="UP000663870"/>
    </source>
</evidence>
<proteinExistence type="predicted"/>
<gene>
    <name evidence="2" type="ORF">JXQ802_LOCUS1262</name>
</gene>
<name>A0A813P065_9BILA</name>
<dbReference type="AlphaFoldDB" id="A0A813P065"/>
<dbReference type="EMBL" id="CAJNOL010000013">
    <property type="protein sequence ID" value="CAF0743394.1"/>
    <property type="molecule type" value="Genomic_DNA"/>
</dbReference>
<evidence type="ECO:0000313" key="2">
    <source>
        <dbReference type="EMBL" id="CAF0743394.1"/>
    </source>
</evidence>
<organism evidence="2 3">
    <name type="scientific">Rotaria sordida</name>
    <dbReference type="NCBI Taxonomy" id="392033"/>
    <lineage>
        <taxon>Eukaryota</taxon>
        <taxon>Metazoa</taxon>
        <taxon>Spiralia</taxon>
        <taxon>Gnathifera</taxon>
        <taxon>Rotifera</taxon>
        <taxon>Eurotatoria</taxon>
        <taxon>Bdelloidea</taxon>
        <taxon>Philodinida</taxon>
        <taxon>Philodinidae</taxon>
        <taxon>Rotaria</taxon>
    </lineage>
</organism>
<reference evidence="2" key="1">
    <citation type="submission" date="2021-02" db="EMBL/GenBank/DDBJ databases">
        <authorList>
            <person name="Nowell W R."/>
        </authorList>
    </citation>
    <scope>NUCLEOTIDE SEQUENCE</scope>
</reference>
<feature type="region of interest" description="Disordered" evidence="1">
    <location>
        <begin position="128"/>
        <end position="151"/>
    </location>
</feature>
<feature type="compositionally biased region" description="Basic residues" evidence="1">
    <location>
        <begin position="128"/>
        <end position="146"/>
    </location>
</feature>
<evidence type="ECO:0000256" key="1">
    <source>
        <dbReference type="SAM" id="MobiDB-lite"/>
    </source>
</evidence>
<comment type="caution">
    <text evidence="2">The sequence shown here is derived from an EMBL/GenBank/DDBJ whole genome shotgun (WGS) entry which is preliminary data.</text>
</comment>